<dbReference type="CDD" id="cd00303">
    <property type="entry name" value="retropepsin_like"/>
    <property type="match status" value="1"/>
</dbReference>
<dbReference type="Gene3D" id="2.40.70.10">
    <property type="entry name" value="Acid Proteases"/>
    <property type="match status" value="1"/>
</dbReference>
<dbReference type="AlphaFoldDB" id="A0AB32W269"/>
<sequence length="187" mass="21638">MPSYMKFLKDILTKKRKLEYFETITLTKECSGIIQNKFPPKLKDLRSFSILCSIGNFNFSKVLFDLDAGVSIMSLSIARRIKLNEIQPTTITLHLADKTIRHLYGVIENVLFKVRTLFILVDFMVLEMEENQKVLIILGHPFLANVGALIDVREDRITFIVEEEVIEFTLFNATRVLQPQLIAIEWT</sequence>
<gene>
    <name evidence="2" type="primary">LOC108661359</name>
</gene>
<organism evidence="1 2">
    <name type="scientific">Theobroma cacao</name>
    <name type="common">Cacao</name>
    <name type="synonym">Cocoa</name>
    <dbReference type="NCBI Taxonomy" id="3641"/>
    <lineage>
        <taxon>Eukaryota</taxon>
        <taxon>Viridiplantae</taxon>
        <taxon>Streptophyta</taxon>
        <taxon>Embryophyta</taxon>
        <taxon>Tracheophyta</taxon>
        <taxon>Spermatophyta</taxon>
        <taxon>Magnoliopsida</taxon>
        <taxon>eudicotyledons</taxon>
        <taxon>Gunneridae</taxon>
        <taxon>Pentapetalae</taxon>
        <taxon>rosids</taxon>
        <taxon>malvids</taxon>
        <taxon>Malvales</taxon>
        <taxon>Malvaceae</taxon>
        <taxon>Byttnerioideae</taxon>
        <taxon>Theobroma</taxon>
    </lineage>
</organism>
<accession>A0AB32W269</accession>
<dbReference type="GeneID" id="108661359"/>
<proteinExistence type="predicted"/>
<dbReference type="Proteomes" id="UP000694886">
    <property type="component" value="Chromosome 1"/>
</dbReference>
<protein>
    <submittedName>
        <fullName evidence="2">Uncharacterized protein LOC108661359</fullName>
    </submittedName>
</protein>
<dbReference type="RefSeq" id="XP_017973030.1">
    <property type="nucleotide sequence ID" value="XM_018117541.1"/>
</dbReference>
<reference evidence="2" key="2">
    <citation type="submission" date="2025-08" db="UniProtKB">
        <authorList>
            <consortium name="RefSeq"/>
        </authorList>
    </citation>
    <scope>IDENTIFICATION</scope>
</reference>
<evidence type="ECO:0000313" key="2">
    <source>
        <dbReference type="RefSeq" id="XP_017973030.1"/>
    </source>
</evidence>
<dbReference type="Gramene" id="Tc01v2_t019100.1">
    <property type="protein sequence ID" value="Tc01v2_p019100.1"/>
    <property type="gene ID" value="Tc01v2_g019100"/>
</dbReference>
<dbReference type="PANTHER" id="PTHR33067">
    <property type="entry name" value="RNA-DIRECTED DNA POLYMERASE-RELATED"/>
    <property type="match status" value="1"/>
</dbReference>
<dbReference type="InterPro" id="IPR021109">
    <property type="entry name" value="Peptidase_aspartic_dom_sf"/>
</dbReference>
<reference evidence="1" key="1">
    <citation type="journal article" date="1997" name="Nucleic Acids Res.">
        <title>tRNAscan-SE: a program for improved detection of transfer RNA genes in genomic sequence.</title>
        <authorList>
            <person name="Lowe T.M."/>
            <person name="Eddy S.R."/>
        </authorList>
    </citation>
    <scope>NUCLEOTIDE SEQUENCE [LARGE SCALE GENOMIC DNA]</scope>
    <source>
        <strain evidence="1">r\B97-61/B2</strain>
    </source>
</reference>
<dbReference type="KEGG" id="tcc:108661359"/>
<dbReference type="PANTHER" id="PTHR33067:SF31">
    <property type="entry name" value="RNA-DIRECTED DNA POLYMERASE"/>
    <property type="match status" value="1"/>
</dbReference>
<name>A0AB32W269_THECC</name>
<evidence type="ECO:0000313" key="1">
    <source>
        <dbReference type="Proteomes" id="UP000694886"/>
    </source>
</evidence>